<keyword evidence="3 5" id="KW-0560">Oxidoreductase</keyword>
<dbReference type="PROSITE" id="PS51355">
    <property type="entry name" value="GLUTATHIONE_PEROXID_3"/>
    <property type="match status" value="1"/>
</dbReference>
<dbReference type="OrthoDB" id="9785502at2"/>
<accession>A0A072MZM4</accession>
<dbReference type="PATRIC" id="fig|1137280.3.peg.3110"/>
<evidence type="ECO:0000256" key="5">
    <source>
        <dbReference type="RuleBase" id="RU000499"/>
    </source>
</evidence>
<evidence type="ECO:0000313" key="8">
    <source>
        <dbReference type="Proteomes" id="UP000035057"/>
    </source>
</evidence>
<dbReference type="InterPro" id="IPR000889">
    <property type="entry name" value="Glutathione_peroxidase"/>
</dbReference>
<evidence type="ECO:0000313" key="7">
    <source>
        <dbReference type="EMBL" id="KEF30118.1"/>
    </source>
</evidence>
<dbReference type="Gene3D" id="3.40.30.10">
    <property type="entry name" value="Glutaredoxin"/>
    <property type="match status" value="1"/>
</dbReference>
<feature type="active site" evidence="4">
    <location>
        <position position="71"/>
    </location>
</feature>
<sequence>MRRMLVGFAIAASMMVAHAGEGLGAKQSDGARDCPSYLNHDMRKLHSRDVVNLCDLASGHPLLVVNTASHCGYTGQFEGLEALHRKYQSEGLVVVGFASDDFRQEADSEAEAASICFKNFGVTFTMIAPGPVTGADANPMFQYINTHSEPPRWNFSKYVLDHQGNVVGAFPSRVTPGDPELVQAIESVL</sequence>
<reference evidence="7 8" key="1">
    <citation type="submission" date="2012-12" db="EMBL/GenBank/DDBJ databases">
        <title>Genome assembly of Marinobacter sp. AK21.</title>
        <authorList>
            <person name="Khatri I."/>
            <person name="Kumar R."/>
            <person name="Vaidya B."/>
            <person name="Subramanian S."/>
            <person name="Pinnaka A."/>
        </authorList>
    </citation>
    <scope>NUCLEOTIDE SEQUENCE [LARGE SCALE GENOMIC DNA]</scope>
    <source>
        <strain evidence="7 8">AK21</strain>
    </source>
</reference>
<evidence type="ECO:0000256" key="2">
    <source>
        <dbReference type="ARBA" id="ARBA00022559"/>
    </source>
</evidence>
<keyword evidence="8" id="KW-1185">Reference proteome</keyword>
<keyword evidence="6" id="KW-0732">Signal</keyword>
<dbReference type="GO" id="GO:0004601">
    <property type="term" value="F:peroxidase activity"/>
    <property type="evidence" value="ECO:0007669"/>
    <property type="project" value="UniProtKB-KW"/>
</dbReference>
<evidence type="ECO:0000256" key="6">
    <source>
        <dbReference type="SAM" id="SignalP"/>
    </source>
</evidence>
<proteinExistence type="inferred from homology"/>
<dbReference type="Proteomes" id="UP000035057">
    <property type="component" value="Unassembled WGS sequence"/>
</dbReference>
<evidence type="ECO:0000256" key="3">
    <source>
        <dbReference type="ARBA" id="ARBA00023002"/>
    </source>
</evidence>
<dbReference type="EMBL" id="ANIE01000009">
    <property type="protein sequence ID" value="KEF30118.1"/>
    <property type="molecule type" value="Genomic_DNA"/>
</dbReference>
<dbReference type="InterPro" id="IPR029759">
    <property type="entry name" value="GPX_AS"/>
</dbReference>
<name>A0A072MZM4_9GAMM</name>
<feature type="signal peptide" evidence="6">
    <location>
        <begin position="1"/>
        <end position="19"/>
    </location>
</feature>
<feature type="chain" id="PRO_5001680191" description="Glutathione peroxidase" evidence="6">
    <location>
        <begin position="20"/>
        <end position="189"/>
    </location>
</feature>
<keyword evidence="2 5" id="KW-0575">Peroxidase</keyword>
<dbReference type="PROSITE" id="PS00460">
    <property type="entry name" value="GLUTATHIONE_PEROXID_1"/>
    <property type="match status" value="1"/>
</dbReference>
<dbReference type="PRINTS" id="PR01011">
    <property type="entry name" value="GLUTPROXDASE"/>
</dbReference>
<comment type="similarity">
    <text evidence="1 5">Belongs to the glutathione peroxidase family.</text>
</comment>
<protein>
    <recommendedName>
        <fullName evidence="5">Glutathione peroxidase</fullName>
    </recommendedName>
</protein>
<dbReference type="CDD" id="cd00340">
    <property type="entry name" value="GSH_Peroxidase"/>
    <property type="match status" value="1"/>
</dbReference>
<dbReference type="Pfam" id="PF00255">
    <property type="entry name" value="GSHPx"/>
    <property type="match status" value="1"/>
</dbReference>
<dbReference type="SUPFAM" id="SSF52833">
    <property type="entry name" value="Thioredoxin-like"/>
    <property type="match status" value="1"/>
</dbReference>
<dbReference type="PANTHER" id="PTHR11592:SF44">
    <property type="entry name" value="GLUTATHIONE PEROXIDASE"/>
    <property type="match status" value="1"/>
</dbReference>
<dbReference type="PANTHER" id="PTHR11592">
    <property type="entry name" value="GLUTATHIONE PEROXIDASE"/>
    <property type="match status" value="1"/>
</dbReference>
<dbReference type="GO" id="GO:0034599">
    <property type="term" value="P:cellular response to oxidative stress"/>
    <property type="evidence" value="ECO:0007669"/>
    <property type="project" value="TreeGrafter"/>
</dbReference>
<dbReference type="STRING" id="1137280.D777_03294"/>
<dbReference type="InterPro" id="IPR036249">
    <property type="entry name" value="Thioredoxin-like_sf"/>
</dbReference>
<evidence type="ECO:0000256" key="1">
    <source>
        <dbReference type="ARBA" id="ARBA00006926"/>
    </source>
</evidence>
<gene>
    <name evidence="7" type="ORF">D777_03294</name>
</gene>
<organism evidence="7 8">
    <name type="scientific">Marinobacter nitratireducens</name>
    <dbReference type="NCBI Taxonomy" id="1137280"/>
    <lineage>
        <taxon>Bacteria</taxon>
        <taxon>Pseudomonadati</taxon>
        <taxon>Pseudomonadota</taxon>
        <taxon>Gammaproteobacteria</taxon>
        <taxon>Pseudomonadales</taxon>
        <taxon>Marinobacteraceae</taxon>
        <taxon>Marinobacter</taxon>
    </lineage>
</organism>
<dbReference type="PIRSF" id="PIRSF000303">
    <property type="entry name" value="Glutathion_perox"/>
    <property type="match status" value="1"/>
</dbReference>
<dbReference type="AlphaFoldDB" id="A0A072MZM4"/>
<evidence type="ECO:0000256" key="4">
    <source>
        <dbReference type="PIRSR" id="PIRSR000303-1"/>
    </source>
</evidence>
<comment type="caution">
    <text evidence="7">The sequence shown here is derived from an EMBL/GenBank/DDBJ whole genome shotgun (WGS) entry which is preliminary data.</text>
</comment>